<protein>
    <submittedName>
        <fullName evidence="2">Uncharacterized protein</fullName>
    </submittedName>
</protein>
<reference evidence="3" key="1">
    <citation type="submission" date="2017-10" db="EMBL/GenBank/DDBJ databases">
        <authorList>
            <person name="Toshchakov S.V."/>
            <person name="Goeva M.A."/>
        </authorList>
    </citation>
    <scope>NUCLEOTIDE SEQUENCE [LARGE SCALE GENOMIC DNA]</scope>
    <source>
        <strain evidence="3">JR1/69-1-13</strain>
    </source>
</reference>
<evidence type="ECO:0000256" key="1">
    <source>
        <dbReference type="SAM" id="MobiDB-lite"/>
    </source>
</evidence>
<sequence>MRLRVAMVLALLAAPGLAGLVAPRWLPPLLSAMPAEARQPGAAQPTPPAAAAPARPAAPQEREAVVANELGLPLRELYIAPAGSVEQGPDRLGEDSLPSGAALRVPLGRQRLCLFDVRVVLADGSAEEKRGVDLCRSSRVTFGDPSAPLREATVVNDTDLALRELYAMPSGAPGRGPDRLGTETVAPEATTRLRLGRARECLFDLTAVFEDDTVEERRRVDLCRNSRVSFGDPAIPWREAEIANGTGRAIRNLYAGTATGTANGTGAAGRSGAPAWGHDRLGPVMVEPGTTFRLRLRSRACQLDLRVVYDDETAEEKPGADLCAGTSILFDGSGIPRPPERAFTLLNRHAAPVQEVYASATDDTDWGEDRLPGGALERGARAEVVLRSACEIDLRVVFGNGGAEERRGVNICDTALIVLRPGWVLAERLDQGAGTLEQGPPREGSVRLRNAGPAPLVELYVDAVGAPRGPDRLGSTVLGRGETLDFAPPEAVGCTGHLRAVFRDGREVDRPRFDLCSGTEVALP</sequence>
<dbReference type="Proteomes" id="UP000245048">
    <property type="component" value="Unassembled WGS sequence"/>
</dbReference>
<proteinExistence type="predicted"/>
<evidence type="ECO:0000313" key="2">
    <source>
        <dbReference type="EMBL" id="PWC29169.1"/>
    </source>
</evidence>
<organism evidence="2 3">
    <name type="scientific">Teichococcus aestuarii</name>
    <dbReference type="NCBI Taxonomy" id="568898"/>
    <lineage>
        <taxon>Bacteria</taxon>
        <taxon>Pseudomonadati</taxon>
        <taxon>Pseudomonadota</taxon>
        <taxon>Alphaproteobacteria</taxon>
        <taxon>Acetobacterales</taxon>
        <taxon>Roseomonadaceae</taxon>
        <taxon>Roseomonas</taxon>
    </lineage>
</organism>
<dbReference type="AlphaFoldDB" id="A0A2U1V5H4"/>
<gene>
    <name evidence="2" type="ORF">CR165_08260</name>
</gene>
<comment type="caution">
    <text evidence="2">The sequence shown here is derived from an EMBL/GenBank/DDBJ whole genome shotgun (WGS) entry which is preliminary data.</text>
</comment>
<dbReference type="OrthoDB" id="464386at2"/>
<feature type="region of interest" description="Disordered" evidence="1">
    <location>
        <begin position="37"/>
        <end position="62"/>
    </location>
</feature>
<keyword evidence="3" id="KW-1185">Reference proteome</keyword>
<accession>A0A2U1V5H4</accession>
<evidence type="ECO:0000313" key="3">
    <source>
        <dbReference type="Proteomes" id="UP000245048"/>
    </source>
</evidence>
<name>A0A2U1V5H4_9PROT</name>
<dbReference type="RefSeq" id="WP_109516507.1">
    <property type="nucleotide sequence ID" value="NZ_PDOA01000004.1"/>
</dbReference>
<dbReference type="EMBL" id="PDOA01000004">
    <property type="protein sequence ID" value="PWC29169.1"/>
    <property type="molecule type" value="Genomic_DNA"/>
</dbReference>